<organism evidence="15 16">
    <name type="scientific">Desulfobotulus mexicanus</name>
    <dbReference type="NCBI Taxonomy" id="2586642"/>
    <lineage>
        <taxon>Bacteria</taxon>
        <taxon>Pseudomonadati</taxon>
        <taxon>Thermodesulfobacteriota</taxon>
        <taxon>Desulfobacteria</taxon>
        <taxon>Desulfobacterales</taxon>
        <taxon>Desulfobacteraceae</taxon>
        <taxon>Desulfobotulus</taxon>
    </lineage>
</organism>
<dbReference type="NCBIfam" id="TIGR00372">
    <property type="entry name" value="cas4"/>
    <property type="match status" value="1"/>
</dbReference>
<keyword evidence="10 13" id="KW-0411">Iron-sulfur</keyword>
<keyword evidence="5 13" id="KW-0540">Nuclease</keyword>
<sequence length="208" mass="24145">MLEADFLPVSGMQHMIYCPRQCGLIHVDREWEENRFTAEGRVLHERVDEGGEQEKSGVRHCYAMPLKSLSLGLFGVADCVEFHKIEKGIWHPVPVEYKRGKPKLIEADRVQLCAQAICLEEMLHTEITEGFLFYASPRRRETVPFDAALRELTRQTAMEYHSMMESGVLPKARYRKDRCDRCSLFDICQPKAKSARLWLQKRLSEDLT</sequence>
<dbReference type="InterPro" id="IPR011604">
    <property type="entry name" value="PDDEXK-like_dom_sf"/>
</dbReference>
<keyword evidence="11 13" id="KW-0051">Antiviral defense</keyword>
<dbReference type="Gene3D" id="3.90.320.10">
    <property type="match status" value="1"/>
</dbReference>
<accession>A0A5Q4VG47</accession>
<evidence type="ECO:0000256" key="2">
    <source>
        <dbReference type="ARBA" id="ARBA00009189"/>
    </source>
</evidence>
<comment type="caution">
    <text evidence="15">The sequence shown here is derived from an EMBL/GenBank/DDBJ whole genome shotgun (WGS) entry which is preliminary data.</text>
</comment>
<name>A0A5Q4VG47_9BACT</name>
<evidence type="ECO:0000259" key="14">
    <source>
        <dbReference type="Pfam" id="PF01930"/>
    </source>
</evidence>
<comment type="cofactor">
    <cofactor evidence="1">
        <name>[4Fe-4S] cluster</name>
        <dbReference type="ChEBI" id="CHEBI:49883"/>
    </cofactor>
</comment>
<keyword evidence="8 13" id="KW-0269">Exonuclease</keyword>
<dbReference type="EC" id="3.1.12.1" evidence="3 13"/>
<evidence type="ECO:0000256" key="7">
    <source>
        <dbReference type="ARBA" id="ARBA00022801"/>
    </source>
</evidence>
<proteinExistence type="inferred from homology"/>
<feature type="domain" description="DUF83" evidence="14">
    <location>
        <begin position="10"/>
        <end position="189"/>
    </location>
</feature>
<comment type="cofactor">
    <cofactor evidence="13">
        <name>Mg(2+)</name>
        <dbReference type="ChEBI" id="CHEBI:18420"/>
    </cofactor>
    <cofactor evidence="13">
        <name>Mn(2+)</name>
        <dbReference type="ChEBI" id="CHEBI:29035"/>
    </cofactor>
    <text evidence="13">Mg(2+) or Mn(2+) required for ssDNA cleavage activity.</text>
</comment>
<dbReference type="InterPro" id="IPR051827">
    <property type="entry name" value="Cas4_exonuclease"/>
</dbReference>
<dbReference type="Proteomes" id="UP000321899">
    <property type="component" value="Unassembled WGS sequence"/>
</dbReference>
<keyword evidence="16" id="KW-1185">Reference proteome</keyword>
<reference evidence="15 16" key="1">
    <citation type="submission" date="2019-06" db="EMBL/GenBank/DDBJ databases">
        <title>Desulfobotulus mexicanus sp. nov., a novel sulfate-reducing bacterium isolated from the sediment of an alkaline crater lake in Mexico.</title>
        <authorList>
            <person name="Hirschler-Rea A."/>
        </authorList>
    </citation>
    <scope>NUCLEOTIDE SEQUENCE [LARGE SCALE GENOMIC DNA]</scope>
    <source>
        <strain evidence="15 16">PAR22N</strain>
    </source>
</reference>
<evidence type="ECO:0000256" key="10">
    <source>
        <dbReference type="ARBA" id="ARBA00023014"/>
    </source>
</evidence>
<dbReference type="PANTHER" id="PTHR36531">
    <property type="entry name" value="CRISPR-ASSOCIATED EXONUCLEASE CAS4"/>
    <property type="match status" value="1"/>
</dbReference>
<evidence type="ECO:0000256" key="5">
    <source>
        <dbReference type="ARBA" id="ARBA00022722"/>
    </source>
</evidence>
<evidence type="ECO:0000256" key="1">
    <source>
        <dbReference type="ARBA" id="ARBA00001966"/>
    </source>
</evidence>
<evidence type="ECO:0000256" key="4">
    <source>
        <dbReference type="ARBA" id="ARBA00020049"/>
    </source>
</evidence>
<comment type="function">
    <text evidence="13">CRISPR (clustered regularly interspaced short palindromic repeat) is an adaptive immune system that provides protection against mobile genetic elements (viruses, transposable elements and conjugative plasmids). CRISPR clusters contain sequences complementary to antecedent mobile elements and target invading nucleic acids. CRISPR clusters are transcribed and processed into CRISPR RNA (crRNA).</text>
</comment>
<dbReference type="GO" id="GO:0046872">
    <property type="term" value="F:metal ion binding"/>
    <property type="evidence" value="ECO:0007669"/>
    <property type="project" value="UniProtKB-KW"/>
</dbReference>
<dbReference type="EMBL" id="VDMB01000006">
    <property type="protein sequence ID" value="TYT75110.1"/>
    <property type="molecule type" value="Genomic_DNA"/>
</dbReference>
<evidence type="ECO:0000256" key="8">
    <source>
        <dbReference type="ARBA" id="ARBA00022839"/>
    </source>
</evidence>
<dbReference type="PANTHER" id="PTHR36531:SF6">
    <property type="entry name" value="DNA REPLICATION ATP-DEPENDENT HELICASE_NUCLEASE DNA2"/>
    <property type="match status" value="1"/>
</dbReference>
<dbReference type="GO" id="GO:0004527">
    <property type="term" value="F:exonuclease activity"/>
    <property type="evidence" value="ECO:0007669"/>
    <property type="project" value="UniProtKB-KW"/>
</dbReference>
<protein>
    <recommendedName>
        <fullName evidence="4 13">CRISPR-associated exonuclease Cas4</fullName>
        <ecNumber evidence="3 13">3.1.12.1</ecNumber>
    </recommendedName>
</protein>
<gene>
    <name evidence="15" type="primary">cas4</name>
    <name evidence="15" type="ORF">FIM25_06880</name>
</gene>
<dbReference type="Pfam" id="PF01930">
    <property type="entry name" value="Cas_Cas4"/>
    <property type="match status" value="1"/>
</dbReference>
<evidence type="ECO:0000256" key="13">
    <source>
        <dbReference type="RuleBase" id="RU365022"/>
    </source>
</evidence>
<dbReference type="RefSeq" id="WP_139447646.1">
    <property type="nucleotide sequence ID" value="NZ_VDMB01000006.1"/>
</dbReference>
<comment type="similarity">
    <text evidence="2 13">Belongs to the CRISPR-associated exonuclease Cas4 family.</text>
</comment>
<evidence type="ECO:0000256" key="6">
    <source>
        <dbReference type="ARBA" id="ARBA00022723"/>
    </source>
</evidence>
<keyword evidence="12 13" id="KW-0464">Manganese</keyword>
<evidence type="ECO:0000313" key="15">
    <source>
        <dbReference type="EMBL" id="TYT75110.1"/>
    </source>
</evidence>
<dbReference type="GO" id="GO:0051607">
    <property type="term" value="P:defense response to virus"/>
    <property type="evidence" value="ECO:0007669"/>
    <property type="project" value="UniProtKB-KW"/>
</dbReference>
<evidence type="ECO:0000256" key="11">
    <source>
        <dbReference type="ARBA" id="ARBA00023118"/>
    </source>
</evidence>
<evidence type="ECO:0000256" key="12">
    <source>
        <dbReference type="ARBA" id="ARBA00023211"/>
    </source>
</evidence>
<keyword evidence="7 13" id="KW-0378">Hydrolase</keyword>
<keyword evidence="6 13" id="KW-0479">Metal-binding</keyword>
<dbReference type="AlphaFoldDB" id="A0A5Q4VG47"/>
<keyword evidence="9 13" id="KW-0408">Iron</keyword>
<dbReference type="InterPro" id="IPR013343">
    <property type="entry name" value="CRISPR-assoc_prot_Cas4"/>
</dbReference>
<evidence type="ECO:0000256" key="3">
    <source>
        <dbReference type="ARBA" id="ARBA00012768"/>
    </source>
</evidence>
<evidence type="ECO:0000256" key="9">
    <source>
        <dbReference type="ARBA" id="ARBA00023004"/>
    </source>
</evidence>
<dbReference type="OrthoDB" id="9781776at2"/>
<comment type="cofactor">
    <cofactor evidence="13">
        <name>iron-sulfur cluster</name>
        <dbReference type="ChEBI" id="CHEBI:30408"/>
    </cofactor>
</comment>
<dbReference type="InterPro" id="IPR022765">
    <property type="entry name" value="Dna2/Cas4_DUF83"/>
</dbReference>
<evidence type="ECO:0000313" key="16">
    <source>
        <dbReference type="Proteomes" id="UP000321899"/>
    </source>
</evidence>
<dbReference type="GO" id="GO:0051536">
    <property type="term" value="F:iron-sulfur cluster binding"/>
    <property type="evidence" value="ECO:0007669"/>
    <property type="project" value="UniProtKB-KW"/>
</dbReference>